<dbReference type="RefSeq" id="WP_078039057.1">
    <property type="nucleotide sequence ID" value="NZ_CP015820.1"/>
</dbReference>
<evidence type="ECO:0000259" key="2">
    <source>
        <dbReference type="Pfam" id="PF01266"/>
    </source>
</evidence>
<dbReference type="GO" id="GO:0005737">
    <property type="term" value="C:cytoplasm"/>
    <property type="evidence" value="ECO:0007669"/>
    <property type="project" value="TreeGrafter"/>
</dbReference>
<name>A0A1U9M9D5_9HYPH</name>
<keyword evidence="4" id="KW-1185">Reference proteome</keyword>
<dbReference type="Gene3D" id="3.30.9.10">
    <property type="entry name" value="D-Amino Acid Oxidase, subunit A, domain 2"/>
    <property type="match status" value="1"/>
</dbReference>
<evidence type="ECO:0000256" key="1">
    <source>
        <dbReference type="ARBA" id="ARBA00023002"/>
    </source>
</evidence>
<proteinExistence type="predicted"/>
<dbReference type="SUPFAM" id="SSF51905">
    <property type="entry name" value="FAD/NAD(P)-binding domain"/>
    <property type="match status" value="1"/>
</dbReference>
<dbReference type="InterPro" id="IPR006076">
    <property type="entry name" value="FAD-dep_OxRdtase"/>
</dbReference>
<dbReference type="PANTHER" id="PTHR13847:SF281">
    <property type="entry name" value="FAD DEPENDENT OXIDOREDUCTASE DOMAIN-CONTAINING PROTEIN"/>
    <property type="match status" value="1"/>
</dbReference>
<dbReference type="AlphaFoldDB" id="A0A1U9M9D5"/>
<dbReference type="InterPro" id="IPR036188">
    <property type="entry name" value="FAD/NAD-bd_sf"/>
</dbReference>
<organism evidence="3 4">
    <name type="scientific">Bartonella apihabitans</name>
    <dbReference type="NCBI Taxonomy" id="2750929"/>
    <lineage>
        <taxon>Bacteria</taxon>
        <taxon>Pseudomonadati</taxon>
        <taxon>Pseudomonadota</taxon>
        <taxon>Alphaproteobacteria</taxon>
        <taxon>Hyphomicrobiales</taxon>
        <taxon>Bartonellaceae</taxon>
        <taxon>Bartonella</taxon>
    </lineage>
</organism>
<dbReference type="Pfam" id="PF01266">
    <property type="entry name" value="DAO"/>
    <property type="match status" value="1"/>
</dbReference>
<dbReference type="Gene3D" id="3.50.50.60">
    <property type="entry name" value="FAD/NAD(P)-binding domain"/>
    <property type="match status" value="1"/>
</dbReference>
<sequence length="441" mass="49191">MEEIQRFPAKAGDLGWFELSRFKDHKFTDISKLKKDYDYVIIGGGFAGVNAAHKLAENRPNAKIALFEALKIGMGDSGRNAGFLMDIPHSFGEPGVTMDDHKYRLHLNKLIIERMRNLKNKYKLQVDWVESGKYLAGHETKYLKNLDALANIVAGVGGKSQFIDGEELAARLGTRYYQKAVYTAGTVLINPSETVRGFASVLPENVDIFEETPVLKIDEGKTINIQLVNGKNVKAGDLLLLSGVFIDSFGIEQKGRMTPAGSFGAFTRELTEDELTEFKNVKPWGCTSAHAAGTTVRFTPTKRIYVRNGLTFPTHLTLSPERVFRARKMLRRAFENRFPKLKHVNFEFVYGGMIPLTLNGASFFFQKSPHVYAAAVGDGSGLTRSSMLGYYLADLACGIDSEELRYLLKTSHPKWCPPEPIKTIAANIRMSLEEFNAKGEI</sequence>
<evidence type="ECO:0000313" key="3">
    <source>
        <dbReference type="EMBL" id="AQT41935.1"/>
    </source>
</evidence>
<reference evidence="3 4" key="1">
    <citation type="submission" date="2016-11" db="EMBL/GenBank/DDBJ databases">
        <title>Comparative genomics of Bartonella apis.</title>
        <authorList>
            <person name="Engel P."/>
        </authorList>
    </citation>
    <scope>NUCLEOTIDE SEQUENCE [LARGE SCALE GENOMIC DNA]</scope>
    <source>
        <strain evidence="3 4">BBC0178</strain>
    </source>
</reference>
<dbReference type="Proteomes" id="UP000189660">
    <property type="component" value="Chromosome"/>
</dbReference>
<accession>A0A1U9M9D5</accession>
<evidence type="ECO:0000313" key="4">
    <source>
        <dbReference type="Proteomes" id="UP000189660"/>
    </source>
</evidence>
<dbReference type="KEGG" id="bapa:BBC0178_004360"/>
<dbReference type="PANTHER" id="PTHR13847">
    <property type="entry name" value="SARCOSINE DEHYDROGENASE-RELATED"/>
    <property type="match status" value="1"/>
</dbReference>
<gene>
    <name evidence="3" type="ORF">BBC0178_004360</name>
</gene>
<protein>
    <submittedName>
        <fullName evidence="3">FAD dependent oxidoreductase</fullName>
    </submittedName>
</protein>
<dbReference type="OrthoDB" id="9814969at2"/>
<feature type="domain" description="FAD dependent oxidoreductase" evidence="2">
    <location>
        <begin position="38"/>
        <end position="395"/>
    </location>
</feature>
<keyword evidence="1" id="KW-0560">Oxidoreductase</keyword>
<dbReference type="EMBL" id="CP015820">
    <property type="protein sequence ID" value="AQT41935.1"/>
    <property type="molecule type" value="Genomic_DNA"/>
</dbReference>
<dbReference type="GO" id="GO:0016491">
    <property type="term" value="F:oxidoreductase activity"/>
    <property type="evidence" value="ECO:0007669"/>
    <property type="project" value="UniProtKB-KW"/>
</dbReference>